<dbReference type="InterPro" id="IPR036291">
    <property type="entry name" value="NAD(P)-bd_dom_sf"/>
</dbReference>
<dbReference type="GO" id="GO:0016491">
    <property type="term" value="F:oxidoreductase activity"/>
    <property type="evidence" value="ECO:0007669"/>
    <property type="project" value="InterPro"/>
</dbReference>
<evidence type="ECO:0000313" key="4">
    <source>
        <dbReference type="Proteomes" id="UP000752292"/>
    </source>
</evidence>
<feature type="domain" description="Enoyl reductase (ER)" evidence="2">
    <location>
        <begin position="10"/>
        <end position="339"/>
    </location>
</feature>
<dbReference type="InterPro" id="IPR051603">
    <property type="entry name" value="Zinc-ADH_QOR/CCCR"/>
</dbReference>
<dbReference type="InterPro" id="IPR020843">
    <property type="entry name" value="ER"/>
</dbReference>
<dbReference type="Pfam" id="PF00107">
    <property type="entry name" value="ADH_zinc_N"/>
    <property type="match status" value="1"/>
</dbReference>
<dbReference type="EMBL" id="JACQRX010000238">
    <property type="protein sequence ID" value="MBI4251891.1"/>
    <property type="molecule type" value="Genomic_DNA"/>
</dbReference>
<evidence type="ECO:0000259" key="2">
    <source>
        <dbReference type="SMART" id="SM00829"/>
    </source>
</evidence>
<evidence type="ECO:0000256" key="1">
    <source>
        <dbReference type="ARBA" id="ARBA00022857"/>
    </source>
</evidence>
<proteinExistence type="predicted"/>
<dbReference type="AlphaFoldDB" id="A0A932ZUK8"/>
<organism evidence="3 4">
    <name type="scientific">Tectimicrobiota bacterium</name>
    <dbReference type="NCBI Taxonomy" id="2528274"/>
    <lineage>
        <taxon>Bacteria</taxon>
        <taxon>Pseudomonadati</taxon>
        <taxon>Nitrospinota/Tectimicrobiota group</taxon>
        <taxon>Candidatus Tectimicrobiota</taxon>
    </lineage>
</organism>
<dbReference type="Pfam" id="PF08240">
    <property type="entry name" value="ADH_N"/>
    <property type="match status" value="1"/>
</dbReference>
<reference evidence="3" key="1">
    <citation type="submission" date="2020-07" db="EMBL/GenBank/DDBJ databases">
        <title>Huge and variable diversity of episymbiotic CPR bacteria and DPANN archaea in groundwater ecosystems.</title>
        <authorList>
            <person name="He C.Y."/>
            <person name="Keren R."/>
            <person name="Whittaker M."/>
            <person name="Farag I.F."/>
            <person name="Doudna J."/>
            <person name="Cate J.H.D."/>
            <person name="Banfield J.F."/>
        </authorList>
    </citation>
    <scope>NUCLEOTIDE SEQUENCE</scope>
    <source>
        <strain evidence="3">NC_groundwater_1370_Ag_S-0.2um_69_93</strain>
    </source>
</reference>
<dbReference type="SUPFAM" id="SSF51735">
    <property type="entry name" value="NAD(P)-binding Rossmann-fold domains"/>
    <property type="match status" value="1"/>
</dbReference>
<comment type="caution">
    <text evidence="3">The sequence shown here is derived from an EMBL/GenBank/DDBJ whole genome shotgun (WGS) entry which is preliminary data.</text>
</comment>
<accession>A0A932ZUK8</accession>
<dbReference type="InterPro" id="IPR013149">
    <property type="entry name" value="ADH-like_C"/>
</dbReference>
<dbReference type="PANTHER" id="PTHR44154:SF1">
    <property type="entry name" value="QUINONE OXIDOREDUCTASE"/>
    <property type="match status" value="1"/>
</dbReference>
<dbReference type="SMART" id="SM00829">
    <property type="entry name" value="PKS_ER"/>
    <property type="match status" value="1"/>
</dbReference>
<name>A0A932ZUK8_UNCTE</name>
<dbReference type="InterPro" id="IPR011032">
    <property type="entry name" value="GroES-like_sf"/>
</dbReference>
<dbReference type="Proteomes" id="UP000752292">
    <property type="component" value="Unassembled WGS sequence"/>
</dbReference>
<gene>
    <name evidence="3" type="ORF">HY618_05475</name>
</gene>
<keyword evidence="1" id="KW-0521">NADP</keyword>
<dbReference type="Gene3D" id="3.90.180.10">
    <property type="entry name" value="Medium-chain alcohol dehydrogenases, catalytic domain"/>
    <property type="match status" value="1"/>
</dbReference>
<dbReference type="PANTHER" id="PTHR44154">
    <property type="entry name" value="QUINONE OXIDOREDUCTASE"/>
    <property type="match status" value="1"/>
</dbReference>
<dbReference type="Gene3D" id="3.40.50.720">
    <property type="entry name" value="NAD(P)-binding Rossmann-like Domain"/>
    <property type="match status" value="1"/>
</dbReference>
<protein>
    <submittedName>
        <fullName evidence="3">Zinc-binding dehydrogenase</fullName>
    </submittedName>
</protein>
<evidence type="ECO:0000313" key="3">
    <source>
        <dbReference type="EMBL" id="MBI4251891.1"/>
    </source>
</evidence>
<sequence>MKAVRFHEHGGPEVLRVEEVPRPEPGPGEALVEVKAVGLNHLDLWVRGGLPGLKTEMPHTGGSDFTGVVRALGPGAKGLEAGQRVIDYPLLSYGGVPYYLCDDPPPGAFALIGEQTNGACCEWVSVPAPNLLPLPEKLSFEEGAAVPVVFITAWRMLTERAALRAGETLLVQGAGSGVGSAAIQIGKLLGARVIVSTSTPEKAARARELGADEVINYKQESISGRMRELTGREGAHVVFEHVGEATWEESVKSAAYHGRVVTCGATTGFQGRTNLTLLFAKQLSLLGSTMGSLACFKKVLRFLAEGRLRPVVDRVLPLEECRGGHELLEAGGQFGKIVLRAGA</sequence>
<dbReference type="InterPro" id="IPR013154">
    <property type="entry name" value="ADH-like_N"/>
</dbReference>
<dbReference type="SUPFAM" id="SSF50129">
    <property type="entry name" value="GroES-like"/>
    <property type="match status" value="1"/>
</dbReference>